<evidence type="ECO:0000256" key="8">
    <source>
        <dbReference type="ARBA" id="ARBA00023136"/>
    </source>
</evidence>
<dbReference type="GO" id="GO:0033617">
    <property type="term" value="P:mitochondrial respiratory chain complex IV assembly"/>
    <property type="evidence" value="ECO:0007669"/>
    <property type="project" value="InterPro"/>
</dbReference>
<evidence type="ECO:0000313" key="11">
    <source>
        <dbReference type="Proteomes" id="UP000281468"/>
    </source>
</evidence>
<name>A0A3M7HS82_HORWE</name>
<comment type="subcellular location">
    <subcellularLocation>
        <location evidence="1">Mitochondrion inner membrane</location>
    </subcellularLocation>
</comment>
<feature type="region of interest" description="Disordered" evidence="9">
    <location>
        <begin position="1"/>
        <end position="64"/>
    </location>
</feature>
<dbReference type="Pfam" id="PF12597">
    <property type="entry name" value="Cox20"/>
    <property type="match status" value="1"/>
</dbReference>
<dbReference type="InterPro" id="IPR022533">
    <property type="entry name" value="Cox20"/>
</dbReference>
<sequence>MADDTRQASAQQNEDLSREALNVQPENKPFTGTQWQGGKQLPYRPPENANMMAGGTEHTAGGKTPEVSLSNAFDGGIKWSDFTELPKRPCVRDALMTGIGSGFAFGGIRAIFGAVTPICNRLYIRTNPENHVWLHAKLGEKPETLSGDIFHLFSRDGSFNPPAPSTPACANAMLRPIDYNKAKTTPTQAIQRGTCSAPAPPVYGDCVAEGPTVPFPGLTVPFLPVDPPVPFPAG</sequence>
<dbReference type="Proteomes" id="UP000281468">
    <property type="component" value="Unassembled WGS sequence"/>
</dbReference>
<dbReference type="EMBL" id="QWIQ01000021">
    <property type="protein sequence ID" value="RMZ16087.1"/>
    <property type="molecule type" value="Genomic_DNA"/>
</dbReference>
<proteinExistence type="inferred from homology"/>
<dbReference type="GO" id="GO:0005743">
    <property type="term" value="C:mitochondrial inner membrane"/>
    <property type="evidence" value="ECO:0007669"/>
    <property type="project" value="UniProtKB-SubCell"/>
</dbReference>
<evidence type="ECO:0000256" key="4">
    <source>
        <dbReference type="ARBA" id="ARBA00022692"/>
    </source>
</evidence>
<evidence type="ECO:0000256" key="9">
    <source>
        <dbReference type="SAM" id="MobiDB-lite"/>
    </source>
</evidence>
<evidence type="ECO:0000313" key="10">
    <source>
        <dbReference type="EMBL" id="RMZ16087.1"/>
    </source>
</evidence>
<accession>A0A3M7HS82</accession>
<keyword evidence="5" id="KW-0999">Mitochondrion inner membrane</keyword>
<keyword evidence="7" id="KW-0496">Mitochondrion</keyword>
<protein>
    <recommendedName>
        <fullName evidence="3">Cytochrome c oxidase assembly protein COX20, mitochondrial</fullName>
    </recommendedName>
</protein>
<evidence type="ECO:0000256" key="6">
    <source>
        <dbReference type="ARBA" id="ARBA00022989"/>
    </source>
</evidence>
<keyword evidence="8" id="KW-0472">Membrane</keyword>
<evidence type="ECO:0000256" key="3">
    <source>
        <dbReference type="ARBA" id="ARBA00017689"/>
    </source>
</evidence>
<reference evidence="10 11" key="1">
    <citation type="journal article" date="2018" name="BMC Genomics">
        <title>Genomic evidence for intraspecific hybridization in a clonal and extremely halotolerant yeast.</title>
        <authorList>
            <person name="Gostincar C."/>
            <person name="Stajich J.E."/>
            <person name="Zupancic J."/>
            <person name="Zalar P."/>
            <person name="Gunde-Cimerman N."/>
        </authorList>
    </citation>
    <scope>NUCLEOTIDE SEQUENCE [LARGE SCALE GENOMIC DNA]</scope>
    <source>
        <strain evidence="10 11">EXF-171</strain>
    </source>
</reference>
<comment type="similarity">
    <text evidence="2">Belongs to the COX20 family.</text>
</comment>
<organism evidence="10 11">
    <name type="scientific">Hortaea werneckii</name>
    <name type="common">Black yeast</name>
    <name type="synonym">Cladosporium werneckii</name>
    <dbReference type="NCBI Taxonomy" id="91943"/>
    <lineage>
        <taxon>Eukaryota</taxon>
        <taxon>Fungi</taxon>
        <taxon>Dikarya</taxon>
        <taxon>Ascomycota</taxon>
        <taxon>Pezizomycotina</taxon>
        <taxon>Dothideomycetes</taxon>
        <taxon>Dothideomycetidae</taxon>
        <taxon>Mycosphaerellales</taxon>
        <taxon>Teratosphaeriaceae</taxon>
        <taxon>Hortaea</taxon>
    </lineage>
</organism>
<evidence type="ECO:0000256" key="5">
    <source>
        <dbReference type="ARBA" id="ARBA00022792"/>
    </source>
</evidence>
<keyword evidence="6" id="KW-1133">Transmembrane helix</keyword>
<evidence type="ECO:0000256" key="1">
    <source>
        <dbReference type="ARBA" id="ARBA00004273"/>
    </source>
</evidence>
<evidence type="ECO:0000256" key="2">
    <source>
        <dbReference type="ARBA" id="ARBA00009575"/>
    </source>
</evidence>
<evidence type="ECO:0000256" key="7">
    <source>
        <dbReference type="ARBA" id="ARBA00023128"/>
    </source>
</evidence>
<keyword evidence="4" id="KW-0812">Transmembrane</keyword>
<gene>
    <name evidence="10" type="ORF">D0862_01387</name>
</gene>
<dbReference type="AlphaFoldDB" id="A0A3M7HS82"/>
<comment type="caution">
    <text evidence="10">The sequence shown here is derived from an EMBL/GenBank/DDBJ whole genome shotgun (WGS) entry which is preliminary data.</text>
</comment>